<comment type="similarity">
    <text evidence="7">Belongs to the binding-protein-dependent transport system permease family.</text>
</comment>
<dbReference type="InterPro" id="IPR035906">
    <property type="entry name" value="MetI-like_sf"/>
</dbReference>
<organism evidence="9 10">
    <name type="scientific">Acholeplasma laidlawii</name>
    <dbReference type="NCBI Taxonomy" id="2148"/>
    <lineage>
        <taxon>Bacteria</taxon>
        <taxon>Bacillati</taxon>
        <taxon>Mycoplasmatota</taxon>
        <taxon>Mollicutes</taxon>
        <taxon>Acholeplasmatales</taxon>
        <taxon>Acholeplasmataceae</taxon>
        <taxon>Acholeplasma</taxon>
    </lineage>
</organism>
<evidence type="ECO:0000256" key="1">
    <source>
        <dbReference type="ARBA" id="ARBA00004651"/>
    </source>
</evidence>
<dbReference type="InterPro" id="IPR000515">
    <property type="entry name" value="MetI-like"/>
</dbReference>
<dbReference type="PROSITE" id="PS50928">
    <property type="entry name" value="ABC_TM1"/>
    <property type="match status" value="1"/>
</dbReference>
<dbReference type="OMA" id="IPMWWFG"/>
<reference evidence="9 10" key="1">
    <citation type="submission" date="2019-07" db="EMBL/GenBank/DDBJ databases">
        <title>Genome sequence of Acholeplasma laidlawii strain with increased resistance to erythromycin.</title>
        <authorList>
            <person name="Medvedeva E.S."/>
            <person name="Baranova N.B."/>
            <person name="Siniagina M.N."/>
            <person name="Mouzykantov A."/>
            <person name="Chernova O.A."/>
            <person name="Chernov V.M."/>
        </authorList>
    </citation>
    <scope>NUCLEOTIDE SEQUENCE [LARGE SCALE GENOMIC DNA]</scope>
    <source>
        <strain evidence="9 10">PG8REry</strain>
    </source>
</reference>
<dbReference type="EMBL" id="VKID01000002">
    <property type="protein sequence ID" value="TRX99195.1"/>
    <property type="molecule type" value="Genomic_DNA"/>
</dbReference>
<keyword evidence="3" id="KW-1003">Cell membrane</keyword>
<evidence type="ECO:0000313" key="9">
    <source>
        <dbReference type="EMBL" id="TRX99195.1"/>
    </source>
</evidence>
<dbReference type="PANTHER" id="PTHR30465:SF0">
    <property type="entry name" value="OLIGOPEPTIDE TRANSPORT SYSTEM PERMEASE PROTEIN APPB"/>
    <property type="match status" value="1"/>
</dbReference>
<dbReference type="CDD" id="cd06261">
    <property type="entry name" value="TM_PBP2"/>
    <property type="match status" value="1"/>
</dbReference>
<evidence type="ECO:0000256" key="5">
    <source>
        <dbReference type="ARBA" id="ARBA00022989"/>
    </source>
</evidence>
<comment type="caution">
    <text evidence="9">The sequence shown here is derived from an EMBL/GenBank/DDBJ whole genome shotgun (WGS) entry which is preliminary data.</text>
</comment>
<protein>
    <submittedName>
        <fullName evidence="9">ABC transporter permease</fullName>
    </submittedName>
</protein>
<evidence type="ECO:0000313" key="10">
    <source>
        <dbReference type="Proteomes" id="UP000315938"/>
    </source>
</evidence>
<evidence type="ECO:0000256" key="3">
    <source>
        <dbReference type="ARBA" id="ARBA00022475"/>
    </source>
</evidence>
<keyword evidence="2 7" id="KW-0813">Transport</keyword>
<feature type="transmembrane region" description="Helical" evidence="7">
    <location>
        <begin position="101"/>
        <end position="120"/>
    </location>
</feature>
<dbReference type="PANTHER" id="PTHR30465">
    <property type="entry name" value="INNER MEMBRANE ABC TRANSPORTER"/>
    <property type="match status" value="1"/>
</dbReference>
<feature type="domain" description="ABC transmembrane type-1" evidence="8">
    <location>
        <begin position="93"/>
        <end position="301"/>
    </location>
</feature>
<keyword evidence="5 7" id="KW-1133">Transmembrane helix</keyword>
<evidence type="ECO:0000256" key="2">
    <source>
        <dbReference type="ARBA" id="ARBA00022448"/>
    </source>
</evidence>
<dbReference type="Gene3D" id="1.10.3720.10">
    <property type="entry name" value="MetI-like"/>
    <property type="match status" value="1"/>
</dbReference>
<dbReference type="Proteomes" id="UP000315938">
    <property type="component" value="Unassembled WGS sequence"/>
</dbReference>
<comment type="subcellular location">
    <subcellularLocation>
        <location evidence="1 7">Cell membrane</location>
        <topology evidence="1 7">Multi-pass membrane protein</topology>
    </subcellularLocation>
</comment>
<evidence type="ECO:0000256" key="4">
    <source>
        <dbReference type="ARBA" id="ARBA00022692"/>
    </source>
</evidence>
<gene>
    <name evidence="9" type="ORF">FNV44_05675</name>
</gene>
<keyword evidence="4 7" id="KW-0812">Transmembrane</keyword>
<dbReference type="RefSeq" id="WP_012243152.1">
    <property type="nucleotide sequence ID" value="NZ_JACAOE010000002.1"/>
</dbReference>
<dbReference type="GO" id="GO:0005886">
    <property type="term" value="C:plasma membrane"/>
    <property type="evidence" value="ECO:0007669"/>
    <property type="project" value="UniProtKB-SubCell"/>
</dbReference>
<accession>A0A553IG69</accession>
<feature type="transmembrane region" description="Helical" evidence="7">
    <location>
        <begin position="236"/>
        <end position="258"/>
    </location>
</feature>
<evidence type="ECO:0000259" key="8">
    <source>
        <dbReference type="PROSITE" id="PS50928"/>
    </source>
</evidence>
<dbReference type="GO" id="GO:0055085">
    <property type="term" value="P:transmembrane transport"/>
    <property type="evidence" value="ECO:0007669"/>
    <property type="project" value="InterPro"/>
</dbReference>
<evidence type="ECO:0000256" key="7">
    <source>
        <dbReference type="RuleBase" id="RU363032"/>
    </source>
</evidence>
<proteinExistence type="inferred from homology"/>
<dbReference type="SUPFAM" id="SSF161098">
    <property type="entry name" value="MetI-like"/>
    <property type="match status" value="1"/>
</dbReference>
<feature type="transmembrane region" description="Helical" evidence="7">
    <location>
        <begin position="9"/>
        <end position="27"/>
    </location>
</feature>
<dbReference type="GeneID" id="41339360"/>
<dbReference type="AlphaFoldDB" id="A0A553IG69"/>
<feature type="transmembrane region" description="Helical" evidence="7">
    <location>
        <begin position="132"/>
        <end position="155"/>
    </location>
</feature>
<sequence length="319" mass="35500">MRNYILKRVFLIFITASIIIFLVFVFIKMLPNYHAAVLGVDPEIRKILEEIEGYNKPILEQFGIWVKNIFTTGSLGRSLNRARDVTAILADRIPISLRLNIVPYLLSIPIGIGLGIWAALKKNKLTDHLISIGVVIFISVPTFVVATLLQYFVVYQLKWLDTPFVLANIDFAENIARGLASYAMPVIVMTIGSVAGLTRLTRAELTEVLTSEFMLLSRTKGLNKKQATVRHALRNALVPIAPSLLGGFVSILSGSLIIERIFRVEGVGGIYIEAFNNRDYPLIMGYLMFYTVIGLFAGLIVDISYGIIDPRIRVGAGKR</sequence>
<feature type="transmembrane region" description="Helical" evidence="7">
    <location>
        <begin position="175"/>
        <end position="197"/>
    </location>
</feature>
<dbReference type="Pfam" id="PF00528">
    <property type="entry name" value="BPD_transp_1"/>
    <property type="match status" value="1"/>
</dbReference>
<keyword evidence="6 7" id="KW-0472">Membrane</keyword>
<name>A0A553IG69_ACHLA</name>
<evidence type="ECO:0000256" key="6">
    <source>
        <dbReference type="ARBA" id="ARBA00023136"/>
    </source>
</evidence>
<feature type="transmembrane region" description="Helical" evidence="7">
    <location>
        <begin position="283"/>
        <end position="308"/>
    </location>
</feature>